<dbReference type="STRING" id="478820.A0A196S9J5"/>
<dbReference type="AlphaFoldDB" id="A0A196S9J5"/>
<dbReference type="OrthoDB" id="449062at2759"/>
<comment type="caution">
    <text evidence="1">The sequence shown here is derived from an EMBL/GenBank/DDBJ whole genome shotgun (WGS) entry which is preliminary data.</text>
</comment>
<dbReference type="InterPro" id="IPR016024">
    <property type="entry name" value="ARM-type_fold"/>
</dbReference>
<dbReference type="SUPFAM" id="SSF48371">
    <property type="entry name" value="ARM repeat"/>
    <property type="match status" value="1"/>
</dbReference>
<gene>
    <name evidence="1" type="ORF">AV274_5314</name>
</gene>
<sequence length="435" mass="48987">MRISQKAFNEIVRENIEDFEYPVEEAIQEAIKEAKLQGYDVSGILQTVNAVMLDDDAVELLIARVKEADSLLEAADVVNQAFPVPDYEMLKPTVVSVLLDKISEQSTVEEQSALIRILISLVSDDSIDCINSDKLLSLLLNGVQSTDSPLRLSALKCLHTFLPQCEAISNSLCDRGLIRCLVRLLNSDSEEELLWVLKCFVDLDKNASDERVHLQRIRAITENEGIFDTCMDLYSRFASSRAAQLHLNRFVTVVAKSNSVCETLESLHILDALQRQFTLLTEEHSEEEASLLVSLFQLAGTLGFADKLKLPLFEMMKSVLPSLLPRYRENPVVMASLCNCLTTVCLRRKETYPVLVETFQMHRVCLECLQRFPDNGTLHRACYGLLRCLVQNCHECEAYLVKNGLLEVLEADKKKGLGQMVQQMRIALKSVDLNA</sequence>
<protein>
    <submittedName>
        <fullName evidence="1">Uncharacterized protein</fullName>
    </submittedName>
</protein>
<reference evidence="1 2" key="1">
    <citation type="submission" date="2016-05" db="EMBL/GenBank/DDBJ databases">
        <title>Nuclear genome of Blastocystis sp. subtype 1 NandII.</title>
        <authorList>
            <person name="Gentekaki E."/>
            <person name="Curtis B."/>
            <person name="Stairs C."/>
            <person name="Eme L."/>
            <person name="Herman E."/>
            <person name="Klimes V."/>
            <person name="Arias M.C."/>
            <person name="Elias M."/>
            <person name="Hilliou F."/>
            <person name="Klute M."/>
            <person name="Malik S.-B."/>
            <person name="Pightling A."/>
            <person name="Rachubinski R."/>
            <person name="Salas D."/>
            <person name="Schlacht A."/>
            <person name="Suga H."/>
            <person name="Archibald J."/>
            <person name="Ball S.G."/>
            <person name="Clark G."/>
            <person name="Dacks J."/>
            <person name="Van Der Giezen M."/>
            <person name="Tsaousis A."/>
            <person name="Roger A."/>
        </authorList>
    </citation>
    <scope>NUCLEOTIDE SEQUENCE [LARGE SCALE GENOMIC DNA]</scope>
    <source>
        <strain evidence="2">ATCC 50177 / NandII</strain>
    </source>
</reference>
<proteinExistence type="predicted"/>
<evidence type="ECO:0000313" key="1">
    <source>
        <dbReference type="EMBL" id="OAO13021.1"/>
    </source>
</evidence>
<evidence type="ECO:0000313" key="2">
    <source>
        <dbReference type="Proteomes" id="UP000078348"/>
    </source>
</evidence>
<dbReference type="EMBL" id="LXWW01000479">
    <property type="protein sequence ID" value="OAO13021.1"/>
    <property type="molecule type" value="Genomic_DNA"/>
</dbReference>
<dbReference type="InterPro" id="IPR011989">
    <property type="entry name" value="ARM-like"/>
</dbReference>
<dbReference type="Proteomes" id="UP000078348">
    <property type="component" value="Unassembled WGS sequence"/>
</dbReference>
<name>A0A196S9J5_BLAHN</name>
<organism evidence="1 2">
    <name type="scientific">Blastocystis sp. subtype 1 (strain ATCC 50177 / NandII)</name>
    <dbReference type="NCBI Taxonomy" id="478820"/>
    <lineage>
        <taxon>Eukaryota</taxon>
        <taxon>Sar</taxon>
        <taxon>Stramenopiles</taxon>
        <taxon>Bigyra</taxon>
        <taxon>Opalozoa</taxon>
        <taxon>Opalinata</taxon>
        <taxon>Blastocystidae</taxon>
        <taxon>Blastocystis</taxon>
    </lineage>
</organism>
<dbReference type="Gene3D" id="1.25.10.10">
    <property type="entry name" value="Leucine-rich Repeat Variant"/>
    <property type="match status" value="1"/>
</dbReference>
<accession>A0A196S9J5</accession>
<keyword evidence="2" id="KW-1185">Reference proteome</keyword>